<reference evidence="1" key="1">
    <citation type="submission" date="2018-02" db="EMBL/GenBank/DDBJ databases">
        <title>Rhizophora mucronata_Transcriptome.</title>
        <authorList>
            <person name="Meera S.P."/>
            <person name="Sreeshan A."/>
            <person name="Augustine A."/>
        </authorList>
    </citation>
    <scope>NUCLEOTIDE SEQUENCE</scope>
    <source>
        <tissue evidence="1">Leaf</tissue>
    </source>
</reference>
<dbReference type="EMBL" id="GGEC01003724">
    <property type="protein sequence ID" value="MBW84207.1"/>
    <property type="molecule type" value="Transcribed_RNA"/>
</dbReference>
<name>A0A2P2ISP1_RHIMU</name>
<dbReference type="AlphaFoldDB" id="A0A2P2ISP1"/>
<protein>
    <submittedName>
        <fullName evidence="1">Uncharacterized protein</fullName>
    </submittedName>
</protein>
<organism evidence="1">
    <name type="scientific">Rhizophora mucronata</name>
    <name type="common">Asiatic mangrove</name>
    <dbReference type="NCBI Taxonomy" id="61149"/>
    <lineage>
        <taxon>Eukaryota</taxon>
        <taxon>Viridiplantae</taxon>
        <taxon>Streptophyta</taxon>
        <taxon>Embryophyta</taxon>
        <taxon>Tracheophyta</taxon>
        <taxon>Spermatophyta</taxon>
        <taxon>Magnoliopsida</taxon>
        <taxon>eudicotyledons</taxon>
        <taxon>Gunneridae</taxon>
        <taxon>Pentapetalae</taxon>
        <taxon>rosids</taxon>
        <taxon>fabids</taxon>
        <taxon>Malpighiales</taxon>
        <taxon>Rhizophoraceae</taxon>
        <taxon>Rhizophora</taxon>
    </lineage>
</organism>
<accession>A0A2P2ISP1</accession>
<proteinExistence type="predicted"/>
<evidence type="ECO:0000313" key="1">
    <source>
        <dbReference type="EMBL" id="MBW84207.1"/>
    </source>
</evidence>
<sequence>MKDHQDENENKTHNLT</sequence>